<evidence type="ECO:0000256" key="2">
    <source>
        <dbReference type="ARBA" id="ARBA00011955"/>
    </source>
</evidence>
<dbReference type="EC" id="2.7.1.180" evidence="2 11"/>
<evidence type="ECO:0000313" key="12">
    <source>
        <dbReference type="EMBL" id="MEB4796833.1"/>
    </source>
</evidence>
<protein>
    <recommendedName>
        <fullName evidence="3 11">FAD:protein FMN transferase</fullName>
        <ecNumber evidence="2 11">2.7.1.180</ecNumber>
    </recommendedName>
    <alternativeName>
        <fullName evidence="9 11">Flavin transferase</fullName>
    </alternativeName>
</protein>
<organism evidence="12 13">
    <name type="scientific">Paenibacillus chondroitinus</name>
    <dbReference type="NCBI Taxonomy" id="59842"/>
    <lineage>
        <taxon>Bacteria</taxon>
        <taxon>Bacillati</taxon>
        <taxon>Bacillota</taxon>
        <taxon>Bacilli</taxon>
        <taxon>Bacillales</taxon>
        <taxon>Paenibacillaceae</taxon>
        <taxon>Paenibacillus</taxon>
    </lineage>
</organism>
<dbReference type="PIRSF" id="PIRSF006268">
    <property type="entry name" value="ApbE"/>
    <property type="match status" value="1"/>
</dbReference>
<accession>A0ABU6DIL2</accession>
<evidence type="ECO:0000256" key="8">
    <source>
        <dbReference type="ARBA" id="ARBA00022842"/>
    </source>
</evidence>
<comment type="caution">
    <text evidence="12">The sequence shown here is derived from an EMBL/GenBank/DDBJ whole genome shotgun (WGS) entry which is preliminary data.</text>
</comment>
<evidence type="ECO:0000256" key="5">
    <source>
        <dbReference type="ARBA" id="ARBA00022679"/>
    </source>
</evidence>
<evidence type="ECO:0000256" key="11">
    <source>
        <dbReference type="PIRNR" id="PIRNR006268"/>
    </source>
</evidence>
<dbReference type="InterPro" id="IPR024932">
    <property type="entry name" value="ApbE"/>
</dbReference>
<keyword evidence="8 11" id="KW-0460">Magnesium</keyword>
<name>A0ABU6DIL2_9BACL</name>
<dbReference type="RefSeq" id="WP_246069134.1">
    <property type="nucleotide sequence ID" value="NZ_JAROBY010000041.1"/>
</dbReference>
<comment type="cofactor">
    <cofactor evidence="1">
        <name>Mg(2+)</name>
        <dbReference type="ChEBI" id="CHEBI:18420"/>
    </cofactor>
</comment>
<dbReference type="PANTHER" id="PTHR30040">
    <property type="entry name" value="THIAMINE BIOSYNTHESIS LIPOPROTEIN APBE"/>
    <property type="match status" value="1"/>
</dbReference>
<keyword evidence="6 11" id="KW-0479">Metal-binding</keyword>
<dbReference type="InterPro" id="IPR003374">
    <property type="entry name" value="ApbE-like_sf"/>
</dbReference>
<dbReference type="Pfam" id="PF02424">
    <property type="entry name" value="ApbE"/>
    <property type="match status" value="1"/>
</dbReference>
<proteinExistence type="inferred from homology"/>
<evidence type="ECO:0000256" key="6">
    <source>
        <dbReference type="ARBA" id="ARBA00022723"/>
    </source>
</evidence>
<evidence type="ECO:0000256" key="7">
    <source>
        <dbReference type="ARBA" id="ARBA00022827"/>
    </source>
</evidence>
<evidence type="ECO:0000256" key="10">
    <source>
        <dbReference type="ARBA" id="ARBA00048540"/>
    </source>
</evidence>
<dbReference type="Gene3D" id="3.10.520.10">
    <property type="entry name" value="ApbE-like domains"/>
    <property type="match status" value="1"/>
</dbReference>
<dbReference type="Proteomes" id="UP001355653">
    <property type="component" value="Unassembled WGS sequence"/>
</dbReference>
<dbReference type="SUPFAM" id="SSF143631">
    <property type="entry name" value="ApbE-like"/>
    <property type="match status" value="1"/>
</dbReference>
<keyword evidence="5 11" id="KW-0808">Transferase</keyword>
<reference evidence="12 13" key="1">
    <citation type="submission" date="2023-03" db="EMBL/GenBank/DDBJ databases">
        <title>Bacillus Genome Sequencing.</title>
        <authorList>
            <person name="Dunlap C."/>
        </authorList>
    </citation>
    <scope>NUCLEOTIDE SEQUENCE [LARGE SCALE GENOMIC DNA]</scope>
    <source>
        <strain evidence="12 13">NRS-1351</strain>
    </source>
</reference>
<keyword evidence="13" id="KW-1185">Reference proteome</keyword>
<dbReference type="EMBL" id="JAROBY010000041">
    <property type="protein sequence ID" value="MEB4796833.1"/>
    <property type="molecule type" value="Genomic_DNA"/>
</dbReference>
<comment type="similarity">
    <text evidence="11">Belongs to the ApbE family.</text>
</comment>
<dbReference type="PANTHER" id="PTHR30040:SF2">
    <property type="entry name" value="FAD:PROTEIN FMN TRANSFERASE"/>
    <property type="match status" value="1"/>
</dbReference>
<keyword evidence="4 11" id="KW-0285">Flavoprotein</keyword>
<gene>
    <name evidence="12" type="ORF">P5G65_23295</name>
</gene>
<dbReference type="GO" id="GO:0016740">
    <property type="term" value="F:transferase activity"/>
    <property type="evidence" value="ECO:0007669"/>
    <property type="project" value="UniProtKB-KW"/>
</dbReference>
<comment type="catalytic activity">
    <reaction evidence="10 11">
        <text>L-threonyl-[protein] + FAD = FMN-L-threonyl-[protein] + AMP + H(+)</text>
        <dbReference type="Rhea" id="RHEA:36847"/>
        <dbReference type="Rhea" id="RHEA-COMP:11060"/>
        <dbReference type="Rhea" id="RHEA-COMP:11061"/>
        <dbReference type="ChEBI" id="CHEBI:15378"/>
        <dbReference type="ChEBI" id="CHEBI:30013"/>
        <dbReference type="ChEBI" id="CHEBI:57692"/>
        <dbReference type="ChEBI" id="CHEBI:74257"/>
        <dbReference type="ChEBI" id="CHEBI:456215"/>
        <dbReference type="EC" id="2.7.1.180"/>
    </reaction>
</comment>
<evidence type="ECO:0000313" key="13">
    <source>
        <dbReference type="Proteomes" id="UP001355653"/>
    </source>
</evidence>
<evidence type="ECO:0000256" key="3">
    <source>
        <dbReference type="ARBA" id="ARBA00016337"/>
    </source>
</evidence>
<evidence type="ECO:0000256" key="4">
    <source>
        <dbReference type="ARBA" id="ARBA00022630"/>
    </source>
</evidence>
<evidence type="ECO:0000256" key="1">
    <source>
        <dbReference type="ARBA" id="ARBA00001946"/>
    </source>
</evidence>
<sequence length="310" mass="34766">MSNGHYWLSEFRALNTGIKACIYCSEHQFSNLIPEVQDWFVHVDRKFSRFLPDSELTTLNGSKGKAVLVSAAMLEVIELAEYYKKKTNGIFNPLILQALESAGYSQSYELIKHGCQLTKTPSMPESEDIYIDSSMKTVRLGPDHKLDLGGIVKGWSVDRISVWLKNEWHINRGMINAGGDLFVWSDSSDLEPWTIEIRNPLNPKQGTERLSLYRGAIATSSVLGRQWKTSTGQMHHLIDPRTMLPSQSDIIQCTVIGSNTTDCEIAAKVVCILGSEEGTEWLMNQYPDVQSICYTSAGDKHFIGNPCLLK</sequence>
<keyword evidence="7 11" id="KW-0274">FAD</keyword>
<evidence type="ECO:0000256" key="9">
    <source>
        <dbReference type="ARBA" id="ARBA00031306"/>
    </source>
</evidence>